<dbReference type="Proteomes" id="UP001341840">
    <property type="component" value="Unassembled WGS sequence"/>
</dbReference>
<feature type="region of interest" description="Disordered" evidence="1">
    <location>
        <begin position="1"/>
        <end position="30"/>
    </location>
</feature>
<evidence type="ECO:0000313" key="3">
    <source>
        <dbReference type="Proteomes" id="UP001341840"/>
    </source>
</evidence>
<evidence type="ECO:0000313" key="2">
    <source>
        <dbReference type="EMBL" id="MED6151929.1"/>
    </source>
</evidence>
<evidence type="ECO:0000256" key="1">
    <source>
        <dbReference type="SAM" id="MobiDB-lite"/>
    </source>
</evidence>
<dbReference type="EMBL" id="JASCZI010092136">
    <property type="protein sequence ID" value="MED6151929.1"/>
    <property type="molecule type" value="Genomic_DNA"/>
</dbReference>
<organism evidence="2 3">
    <name type="scientific">Stylosanthes scabra</name>
    <dbReference type="NCBI Taxonomy" id="79078"/>
    <lineage>
        <taxon>Eukaryota</taxon>
        <taxon>Viridiplantae</taxon>
        <taxon>Streptophyta</taxon>
        <taxon>Embryophyta</taxon>
        <taxon>Tracheophyta</taxon>
        <taxon>Spermatophyta</taxon>
        <taxon>Magnoliopsida</taxon>
        <taxon>eudicotyledons</taxon>
        <taxon>Gunneridae</taxon>
        <taxon>Pentapetalae</taxon>
        <taxon>rosids</taxon>
        <taxon>fabids</taxon>
        <taxon>Fabales</taxon>
        <taxon>Fabaceae</taxon>
        <taxon>Papilionoideae</taxon>
        <taxon>50 kb inversion clade</taxon>
        <taxon>dalbergioids sensu lato</taxon>
        <taxon>Dalbergieae</taxon>
        <taxon>Pterocarpus clade</taxon>
        <taxon>Stylosanthes</taxon>
    </lineage>
</organism>
<keyword evidence="3" id="KW-1185">Reference proteome</keyword>
<proteinExistence type="predicted"/>
<reference evidence="2 3" key="1">
    <citation type="journal article" date="2023" name="Plants (Basel)">
        <title>Bridging the Gap: Combining Genomics and Transcriptomics Approaches to Understand Stylosanthes scabra, an Orphan Legume from the Brazilian Caatinga.</title>
        <authorList>
            <person name="Ferreira-Neto J.R.C."/>
            <person name="da Silva M.D."/>
            <person name="Binneck E."/>
            <person name="de Melo N.F."/>
            <person name="da Silva R.H."/>
            <person name="de Melo A.L.T.M."/>
            <person name="Pandolfi V."/>
            <person name="Bustamante F.O."/>
            <person name="Brasileiro-Vidal A.C."/>
            <person name="Benko-Iseppon A.M."/>
        </authorList>
    </citation>
    <scope>NUCLEOTIDE SEQUENCE [LARGE SCALE GENOMIC DNA]</scope>
    <source>
        <tissue evidence="2">Leaves</tissue>
    </source>
</reference>
<feature type="compositionally biased region" description="Basic and acidic residues" evidence="1">
    <location>
        <begin position="10"/>
        <end position="25"/>
    </location>
</feature>
<accession>A0ABU6TSV0</accession>
<sequence>MVGGVGSTRGQDHEQKRGHLQESQRHPRRFTISYRATVSKGSKSLSSHFCASVGNASDLQLIASTIAINQRDDQGSIARTRVFDRRDSVLKTMTHRFSKCSIGDGIAGRRFGSLMQQSIHHT</sequence>
<gene>
    <name evidence="2" type="ORF">PIB30_087024</name>
</gene>
<comment type="caution">
    <text evidence="2">The sequence shown here is derived from an EMBL/GenBank/DDBJ whole genome shotgun (WGS) entry which is preliminary data.</text>
</comment>
<protein>
    <submittedName>
        <fullName evidence="2">Uncharacterized protein</fullName>
    </submittedName>
</protein>
<name>A0ABU6TSV0_9FABA</name>